<gene>
    <name evidence="5" type="ORF">EA71_00430</name>
</gene>
<evidence type="ECO:0000259" key="4">
    <source>
        <dbReference type="Pfam" id="PF13472"/>
    </source>
</evidence>
<evidence type="ECO:0000256" key="1">
    <source>
        <dbReference type="ARBA" id="ARBA00008668"/>
    </source>
</evidence>
<dbReference type="Pfam" id="PF13472">
    <property type="entry name" value="Lipase_GDSL_2"/>
    <property type="match status" value="1"/>
</dbReference>
<evidence type="ECO:0000256" key="2">
    <source>
        <dbReference type="ARBA" id="ARBA00022801"/>
    </source>
</evidence>
<dbReference type="EMBL" id="LEPB01000001">
    <property type="protein sequence ID" value="RCA12226.1"/>
    <property type="molecule type" value="Genomic_DNA"/>
</dbReference>
<evidence type="ECO:0000313" key="5">
    <source>
        <dbReference type="EMBL" id="RCA12226.1"/>
    </source>
</evidence>
<dbReference type="RefSeq" id="WP_113845235.1">
    <property type="nucleotide sequence ID" value="NZ_LEPB01000001.1"/>
</dbReference>
<dbReference type="SUPFAM" id="SSF52266">
    <property type="entry name" value="SGNH hydrolase"/>
    <property type="match status" value="1"/>
</dbReference>
<proteinExistence type="inferred from homology"/>
<feature type="region of interest" description="Disordered" evidence="3">
    <location>
        <begin position="1"/>
        <end position="20"/>
    </location>
</feature>
<dbReference type="PANTHER" id="PTHR43695">
    <property type="entry name" value="PUTATIVE (AFU_ORTHOLOGUE AFUA_2G17250)-RELATED"/>
    <property type="match status" value="1"/>
</dbReference>
<dbReference type="CDD" id="cd01821">
    <property type="entry name" value="Rhamnogalacturan_acetylesterase_like"/>
    <property type="match status" value="1"/>
</dbReference>
<feature type="domain" description="SGNH hydrolase-type esterase" evidence="4">
    <location>
        <begin position="8"/>
        <end position="202"/>
    </location>
</feature>
<keyword evidence="2 5" id="KW-0378">Hydrolase</keyword>
<dbReference type="Gene3D" id="3.40.50.1110">
    <property type="entry name" value="SGNH hydrolase"/>
    <property type="match status" value="1"/>
</dbReference>
<organism evidence="5 6">
    <name type="scientific">Enterococcus durans</name>
    <dbReference type="NCBI Taxonomy" id="53345"/>
    <lineage>
        <taxon>Bacteria</taxon>
        <taxon>Bacillati</taxon>
        <taxon>Bacillota</taxon>
        <taxon>Bacilli</taxon>
        <taxon>Lactobacillales</taxon>
        <taxon>Enterococcaceae</taxon>
        <taxon>Enterococcus</taxon>
    </lineage>
</organism>
<accession>A0A367CIA8</accession>
<evidence type="ECO:0000313" key="6">
    <source>
        <dbReference type="Proteomes" id="UP000252797"/>
    </source>
</evidence>
<dbReference type="InterPro" id="IPR037459">
    <property type="entry name" value="RhgT-like"/>
</dbReference>
<dbReference type="InterPro" id="IPR036514">
    <property type="entry name" value="SGNH_hydro_sf"/>
</dbReference>
<protein>
    <submittedName>
        <fullName evidence="5">GDSL-like lipase/acylhydrolase</fullName>
    </submittedName>
</protein>
<comment type="caution">
    <text evidence="5">The sequence shown here is derived from an EMBL/GenBank/DDBJ whole genome shotgun (WGS) entry which is preliminary data.</text>
</comment>
<dbReference type="GO" id="GO:0016787">
    <property type="term" value="F:hydrolase activity"/>
    <property type="evidence" value="ECO:0007669"/>
    <property type="project" value="UniProtKB-KW"/>
</dbReference>
<reference evidence="5 6" key="1">
    <citation type="submission" date="2015-06" db="EMBL/GenBank/DDBJ databases">
        <title>The Genome Sequence of Enterococcus durans 4EA1.</title>
        <authorList>
            <consortium name="The Broad Institute Genomics Platform"/>
            <consortium name="The Broad Institute Genome Sequencing Center for Infectious Disease"/>
            <person name="Earl A.M."/>
            <person name="Van Tyne D."/>
            <person name="Lebreton F."/>
            <person name="Saavedra J.T."/>
            <person name="Gilmore M.S."/>
            <person name="Manson Mcguire A."/>
            <person name="Clock S."/>
            <person name="Crupain M."/>
            <person name="Rangan U."/>
            <person name="Young S."/>
            <person name="Abouelleil A."/>
            <person name="Cao P."/>
            <person name="Chapman S.B."/>
            <person name="Griggs A."/>
            <person name="Priest M."/>
            <person name="Shea T."/>
            <person name="Wortman J."/>
            <person name="Nusbaum C."/>
            <person name="Birren B."/>
        </authorList>
    </citation>
    <scope>NUCLEOTIDE SEQUENCE [LARGE SCALE GENOMIC DNA]</scope>
    <source>
        <strain evidence="5 6">4EA1</strain>
    </source>
</reference>
<dbReference type="STRING" id="53345.LIU_03465"/>
<name>A0A367CIA8_9ENTE</name>
<sequence>MPTIHIAGDSTASIKEEQKRPETGWGEKFASYFTPAVSLNNQAMNGRSTKSFIEEGRLARLVTTFKPGDFFLIQFGHNDQKIQADKGTLPYGEYIENLAVFARTAIKANVHPVFLTPVTRRNYLPNGRLDVDCLGEYPSAMKQFAKKNNYPLLDIFSLSQQFLHTYTEEQTKEFYLHLKPEENKNYPDGLEDNTHFSPLGAEKIAHLIVQEIKTQQLPLAELLKEGV</sequence>
<evidence type="ECO:0000256" key="3">
    <source>
        <dbReference type="SAM" id="MobiDB-lite"/>
    </source>
</evidence>
<dbReference type="InterPro" id="IPR013830">
    <property type="entry name" value="SGNH_hydro"/>
</dbReference>
<dbReference type="AlphaFoldDB" id="A0A367CIA8"/>
<dbReference type="Proteomes" id="UP000252797">
    <property type="component" value="Unassembled WGS sequence"/>
</dbReference>
<comment type="similarity">
    <text evidence="1">Belongs to the 'GDSL' lipolytic enzyme family.</text>
</comment>
<dbReference type="PANTHER" id="PTHR43695:SF1">
    <property type="entry name" value="RHAMNOGALACTURONAN ACETYLESTERASE"/>
    <property type="match status" value="1"/>
</dbReference>